<accession>A0A835AZG7</accession>
<name>A0A835AZG7_9POAL</name>
<evidence type="ECO:0000313" key="2">
    <source>
        <dbReference type="Proteomes" id="UP000636709"/>
    </source>
</evidence>
<keyword evidence="2" id="KW-1185">Reference proteome</keyword>
<organism evidence="1 2">
    <name type="scientific">Digitaria exilis</name>
    <dbReference type="NCBI Taxonomy" id="1010633"/>
    <lineage>
        <taxon>Eukaryota</taxon>
        <taxon>Viridiplantae</taxon>
        <taxon>Streptophyta</taxon>
        <taxon>Embryophyta</taxon>
        <taxon>Tracheophyta</taxon>
        <taxon>Spermatophyta</taxon>
        <taxon>Magnoliopsida</taxon>
        <taxon>Liliopsida</taxon>
        <taxon>Poales</taxon>
        <taxon>Poaceae</taxon>
        <taxon>PACMAD clade</taxon>
        <taxon>Panicoideae</taxon>
        <taxon>Panicodae</taxon>
        <taxon>Paniceae</taxon>
        <taxon>Anthephorinae</taxon>
        <taxon>Digitaria</taxon>
    </lineage>
</organism>
<dbReference type="EMBL" id="JACEFO010002124">
    <property type="protein sequence ID" value="KAF8679393.1"/>
    <property type="molecule type" value="Genomic_DNA"/>
</dbReference>
<evidence type="ECO:0000313" key="1">
    <source>
        <dbReference type="EMBL" id="KAF8679393.1"/>
    </source>
</evidence>
<protein>
    <submittedName>
        <fullName evidence="1">Uncharacterized protein</fullName>
    </submittedName>
</protein>
<gene>
    <name evidence="1" type="ORF">HU200_045736</name>
</gene>
<sequence length="60" mass="6910">MFICGELGCSFESVGSKWLSDKKFIITNIISFAALWSLWKLRNGLCFQNLAWRSKNHLLS</sequence>
<proteinExistence type="predicted"/>
<dbReference type="Proteomes" id="UP000636709">
    <property type="component" value="Unassembled WGS sequence"/>
</dbReference>
<dbReference type="AlphaFoldDB" id="A0A835AZG7"/>
<comment type="caution">
    <text evidence="1">The sequence shown here is derived from an EMBL/GenBank/DDBJ whole genome shotgun (WGS) entry which is preliminary data.</text>
</comment>
<dbReference type="OrthoDB" id="682975at2759"/>
<reference evidence="1" key="1">
    <citation type="submission" date="2020-07" db="EMBL/GenBank/DDBJ databases">
        <title>Genome sequence and genetic diversity analysis of an under-domesticated orphan crop, white fonio (Digitaria exilis).</title>
        <authorList>
            <person name="Bennetzen J.L."/>
            <person name="Chen S."/>
            <person name="Ma X."/>
            <person name="Wang X."/>
            <person name="Yssel A.E.J."/>
            <person name="Chaluvadi S.R."/>
            <person name="Johnson M."/>
            <person name="Gangashetty P."/>
            <person name="Hamidou F."/>
            <person name="Sanogo M.D."/>
            <person name="Zwaenepoel A."/>
            <person name="Wallace J."/>
            <person name="Van De Peer Y."/>
            <person name="Van Deynze A."/>
        </authorList>
    </citation>
    <scope>NUCLEOTIDE SEQUENCE</scope>
    <source>
        <tissue evidence="1">Leaves</tissue>
    </source>
</reference>